<proteinExistence type="predicted"/>
<reference evidence="2" key="2">
    <citation type="journal article" date="2009" name="Genome Res.">
        <title>Comparative genomic analyses of the human fungal pathogens Coccidioides and their relatives.</title>
        <authorList>
            <person name="Sharpton T.J."/>
            <person name="Stajich J.E."/>
            <person name="Rounsley S.D."/>
            <person name="Gardner M.J."/>
            <person name="Wortman J.R."/>
            <person name="Jordar V.S."/>
            <person name="Maiti R."/>
            <person name="Kodira C.D."/>
            <person name="Neafsey D.E."/>
            <person name="Zeng Q."/>
            <person name="Hung C.-Y."/>
            <person name="McMahan C."/>
            <person name="Muszewska A."/>
            <person name="Grynberg M."/>
            <person name="Mandel M.A."/>
            <person name="Kellner E.M."/>
            <person name="Barker B.M."/>
            <person name="Galgiani J.N."/>
            <person name="Orbach M.J."/>
            <person name="Kirkland T.N."/>
            <person name="Cole G.T."/>
            <person name="Henn M.R."/>
            <person name="Birren B.W."/>
            <person name="Taylor J.W."/>
        </authorList>
    </citation>
    <scope>NUCLEOTIDE SEQUENCE [LARGE SCALE GENOMIC DNA]</scope>
    <source>
        <strain evidence="2">RMSCC 3488</strain>
    </source>
</reference>
<dbReference type="Proteomes" id="UP000054567">
    <property type="component" value="Unassembled WGS sequence"/>
</dbReference>
<reference evidence="1 2" key="1">
    <citation type="submission" date="2007-06" db="EMBL/GenBank/DDBJ databases">
        <title>The Genome Sequence of Coccidioides posadasii RMSCC_3488.</title>
        <authorList>
            <consortium name="Coccidioides Genome Resources Consortium"/>
            <consortium name="The Broad Institute Genome Sequencing Platform"/>
            <person name="Henn M.R."/>
            <person name="Sykes S."/>
            <person name="Young S."/>
            <person name="Jaffe D."/>
            <person name="Berlin A."/>
            <person name="Alvarez P."/>
            <person name="Butler J."/>
            <person name="Gnerre S."/>
            <person name="Grabherr M."/>
            <person name="Mauceli E."/>
            <person name="Brockman W."/>
            <person name="Kodira C."/>
            <person name="Alvarado L."/>
            <person name="Zeng Q."/>
            <person name="Crawford M."/>
            <person name="Antoine C."/>
            <person name="Devon K."/>
            <person name="Galgiani J."/>
            <person name="Orsborn K."/>
            <person name="Lewis M.L."/>
            <person name="Nusbaum C."/>
            <person name="Galagan J."/>
            <person name="Birren B."/>
        </authorList>
    </citation>
    <scope>NUCLEOTIDE SEQUENCE [LARGE SCALE GENOMIC DNA]</scope>
    <source>
        <strain evidence="1 2">RMSCC 3488</strain>
    </source>
</reference>
<protein>
    <submittedName>
        <fullName evidence="1">Uncharacterized protein</fullName>
    </submittedName>
</protein>
<dbReference type="EMBL" id="DS268111">
    <property type="protein sequence ID" value="KMM68588.1"/>
    <property type="molecule type" value="Genomic_DNA"/>
</dbReference>
<name>A0A0J6FE66_COCPO</name>
<sequence length="73" mass="7891">MPAHGLPRLRAVKDGMDGLARTGRASDFSKIPSHCSSADETSPFFITSNTVGARSIHLQTELLQTEPPQIEIT</sequence>
<dbReference type="AlphaFoldDB" id="A0A0J6FE66"/>
<evidence type="ECO:0000313" key="2">
    <source>
        <dbReference type="Proteomes" id="UP000054567"/>
    </source>
</evidence>
<reference evidence="2" key="3">
    <citation type="journal article" date="2010" name="Genome Res.">
        <title>Population genomic sequencing of Coccidioides fungi reveals recent hybridization and transposon control.</title>
        <authorList>
            <person name="Neafsey D.E."/>
            <person name="Barker B.M."/>
            <person name="Sharpton T.J."/>
            <person name="Stajich J.E."/>
            <person name="Park D.J."/>
            <person name="Whiston E."/>
            <person name="Hung C.-Y."/>
            <person name="McMahan C."/>
            <person name="White J."/>
            <person name="Sykes S."/>
            <person name="Heiman D."/>
            <person name="Young S."/>
            <person name="Zeng Q."/>
            <person name="Abouelleil A."/>
            <person name="Aftuck L."/>
            <person name="Bessette D."/>
            <person name="Brown A."/>
            <person name="FitzGerald M."/>
            <person name="Lui A."/>
            <person name="Macdonald J.P."/>
            <person name="Priest M."/>
            <person name="Orbach M.J."/>
            <person name="Galgiani J.N."/>
            <person name="Kirkland T.N."/>
            <person name="Cole G.T."/>
            <person name="Birren B.W."/>
            <person name="Henn M.R."/>
            <person name="Taylor J.W."/>
            <person name="Rounsley S.D."/>
        </authorList>
    </citation>
    <scope>NUCLEOTIDE SEQUENCE [LARGE SCALE GENOMIC DNA]</scope>
    <source>
        <strain evidence="2">RMSCC 3488</strain>
    </source>
</reference>
<evidence type="ECO:0000313" key="1">
    <source>
        <dbReference type="EMBL" id="KMM68588.1"/>
    </source>
</evidence>
<accession>A0A0J6FE66</accession>
<organism evidence="1 2">
    <name type="scientific">Coccidioides posadasii RMSCC 3488</name>
    <dbReference type="NCBI Taxonomy" id="454284"/>
    <lineage>
        <taxon>Eukaryota</taxon>
        <taxon>Fungi</taxon>
        <taxon>Dikarya</taxon>
        <taxon>Ascomycota</taxon>
        <taxon>Pezizomycotina</taxon>
        <taxon>Eurotiomycetes</taxon>
        <taxon>Eurotiomycetidae</taxon>
        <taxon>Onygenales</taxon>
        <taxon>Onygenaceae</taxon>
        <taxon>Coccidioides</taxon>
    </lineage>
</organism>
<dbReference type="VEuPathDB" id="FungiDB:CPAG_04914"/>
<gene>
    <name evidence="1" type="ORF">CPAG_04914</name>
</gene>